<dbReference type="Proteomes" id="UP000280307">
    <property type="component" value="Unassembled WGS sequence"/>
</dbReference>
<comment type="caution">
    <text evidence="1">The sequence shown here is derived from an EMBL/GenBank/DDBJ whole genome shotgun (WGS) entry which is preliminary data.</text>
</comment>
<dbReference type="EMBL" id="RSAS01000200">
    <property type="protein sequence ID" value="RRR75279.1"/>
    <property type="molecule type" value="Genomic_DNA"/>
</dbReference>
<reference evidence="1 2" key="1">
    <citation type="submission" date="2018-12" db="EMBL/GenBank/DDBJ databases">
        <title>Genome Sequence of Candidatus Viridilinea halotolerans isolated from saline sulfide-rich spring.</title>
        <authorList>
            <person name="Grouzdev D.S."/>
            <person name="Burganskaya E.I."/>
            <person name="Krutkina M.S."/>
            <person name="Sukhacheva M.V."/>
            <person name="Gorlenko V.M."/>
        </authorList>
    </citation>
    <scope>NUCLEOTIDE SEQUENCE [LARGE SCALE GENOMIC DNA]</scope>
    <source>
        <strain evidence="1">Chok-6</strain>
    </source>
</reference>
<protein>
    <submittedName>
        <fullName evidence="1">Uncharacterized protein</fullName>
    </submittedName>
</protein>
<sequence length="256" mass="27179">MSHDHDMERALRRLAEDAAHQGAGQAQRGIAAAVTTATHAATDALHAHAGRRDAHVTPGYYLAKTSSPNQRVHWRDLEGRPPLGGIDPTLLELAADQLVSDTVPDERLPIAAIGEVSPKLVRANDPRLSGASLVRRSSESLAAGDWIGLHEVAGEQRARRATPTTPGGAAGFVAESAGVNEVVNIFVNGENQWGTVTGATAADIGRTVFLTTHGKASLTPPAQVGETIQPMGVIVGFNGLRTCVLVRFEFRFRLRE</sequence>
<accession>A0A426U5U4</accession>
<dbReference type="AlphaFoldDB" id="A0A426U5U4"/>
<proteinExistence type="predicted"/>
<evidence type="ECO:0000313" key="2">
    <source>
        <dbReference type="Proteomes" id="UP000280307"/>
    </source>
</evidence>
<name>A0A426U5U4_9CHLR</name>
<evidence type="ECO:0000313" key="1">
    <source>
        <dbReference type="EMBL" id="RRR75279.1"/>
    </source>
</evidence>
<organism evidence="1 2">
    <name type="scientific">Candidatus Viridilinea halotolerans</name>
    <dbReference type="NCBI Taxonomy" id="2491704"/>
    <lineage>
        <taxon>Bacteria</taxon>
        <taxon>Bacillati</taxon>
        <taxon>Chloroflexota</taxon>
        <taxon>Chloroflexia</taxon>
        <taxon>Chloroflexales</taxon>
        <taxon>Chloroflexineae</taxon>
        <taxon>Oscillochloridaceae</taxon>
        <taxon>Candidatus Viridilinea</taxon>
    </lineage>
</organism>
<gene>
    <name evidence="1" type="ORF">EI684_05090</name>
</gene>